<name>A0ABW2ZCT9_9SPHI</name>
<evidence type="ECO:0000256" key="1">
    <source>
        <dbReference type="SAM" id="Phobius"/>
    </source>
</evidence>
<keyword evidence="4" id="KW-1185">Reference proteome</keyword>
<dbReference type="InterPro" id="IPR036680">
    <property type="entry name" value="SPOR-like_sf"/>
</dbReference>
<feature type="transmembrane region" description="Helical" evidence="1">
    <location>
        <begin position="198"/>
        <end position="216"/>
    </location>
</feature>
<comment type="caution">
    <text evidence="3">The sequence shown here is derived from an EMBL/GenBank/DDBJ whole genome shotgun (WGS) entry which is preliminary data.</text>
</comment>
<gene>
    <name evidence="3" type="ORF">ACFQZI_04005</name>
</gene>
<dbReference type="Proteomes" id="UP001597073">
    <property type="component" value="Unassembled WGS sequence"/>
</dbReference>
<feature type="domain" description="SPOR" evidence="2">
    <location>
        <begin position="284"/>
        <end position="363"/>
    </location>
</feature>
<dbReference type="EMBL" id="JBHTIA010000003">
    <property type="protein sequence ID" value="MFD0764000.1"/>
    <property type="molecule type" value="Genomic_DNA"/>
</dbReference>
<proteinExistence type="predicted"/>
<dbReference type="PROSITE" id="PS51724">
    <property type="entry name" value="SPOR"/>
    <property type="match status" value="1"/>
</dbReference>
<keyword evidence="1" id="KW-0472">Membrane</keyword>
<protein>
    <submittedName>
        <fullName evidence="3">SPOR domain-containing protein</fullName>
    </submittedName>
</protein>
<organism evidence="3 4">
    <name type="scientific">Mucilaginibacter lutimaris</name>
    <dbReference type="NCBI Taxonomy" id="931629"/>
    <lineage>
        <taxon>Bacteria</taxon>
        <taxon>Pseudomonadati</taxon>
        <taxon>Bacteroidota</taxon>
        <taxon>Sphingobacteriia</taxon>
        <taxon>Sphingobacteriales</taxon>
        <taxon>Sphingobacteriaceae</taxon>
        <taxon>Mucilaginibacter</taxon>
    </lineage>
</organism>
<dbReference type="Gene3D" id="3.30.70.1070">
    <property type="entry name" value="Sporulation related repeat"/>
    <property type="match status" value="1"/>
</dbReference>
<dbReference type="Pfam" id="PF05036">
    <property type="entry name" value="SPOR"/>
    <property type="match status" value="1"/>
</dbReference>
<dbReference type="InterPro" id="IPR040495">
    <property type="entry name" value="HU-CCDC81_bac_1"/>
</dbReference>
<sequence>MDVGNFISDLLAQHGDVSVPGLGYFALTRINGHYNEQEGKIYPPAYRVQFDPQVIEDETLTQYIADKKNISLASSKYFTDKFITNIKLQAQSEEVALANLGWFYTQGDQLFFRPSISISSDPEFFGYEPLNLYKLGTAPVQTAPVNAGPDPVNEQTFVPPVAVPHEEEPAEEGYRYETDEEHEAYLVDLTNKKRRNSTILFIVLAVALTVGVVYLVNRYDVPIFNLEAPKPKPSKTAAVVTAKVDTITPVDTAKKIVKVDSAVKTVTPPVTDTITKSAPIVNNKITGPRYEVMAGAFKTIAAANLQIARYERMGFEAHIAEGVPGRKYNISLGTYRTKGEAAAALDKILNTGKLKEKDVYVRPLGIK</sequence>
<reference evidence="4" key="1">
    <citation type="journal article" date="2019" name="Int. J. Syst. Evol. Microbiol.">
        <title>The Global Catalogue of Microorganisms (GCM) 10K type strain sequencing project: providing services to taxonomists for standard genome sequencing and annotation.</title>
        <authorList>
            <consortium name="The Broad Institute Genomics Platform"/>
            <consortium name="The Broad Institute Genome Sequencing Center for Infectious Disease"/>
            <person name="Wu L."/>
            <person name="Ma J."/>
        </authorList>
    </citation>
    <scope>NUCLEOTIDE SEQUENCE [LARGE SCALE GENOMIC DNA]</scope>
    <source>
        <strain evidence="4">CCUG 60742</strain>
    </source>
</reference>
<accession>A0ABW2ZCT9</accession>
<keyword evidence="1" id="KW-1133">Transmembrane helix</keyword>
<dbReference type="SUPFAM" id="SSF110997">
    <property type="entry name" value="Sporulation related repeat"/>
    <property type="match status" value="1"/>
</dbReference>
<keyword evidence="1" id="KW-0812">Transmembrane</keyword>
<dbReference type="Pfam" id="PF18174">
    <property type="entry name" value="HU-CCDC81_bac_1"/>
    <property type="match status" value="1"/>
</dbReference>
<evidence type="ECO:0000259" key="2">
    <source>
        <dbReference type="PROSITE" id="PS51724"/>
    </source>
</evidence>
<dbReference type="RefSeq" id="WP_377138725.1">
    <property type="nucleotide sequence ID" value="NZ_JBHTIA010000003.1"/>
</dbReference>
<evidence type="ECO:0000313" key="3">
    <source>
        <dbReference type="EMBL" id="MFD0764000.1"/>
    </source>
</evidence>
<evidence type="ECO:0000313" key="4">
    <source>
        <dbReference type="Proteomes" id="UP001597073"/>
    </source>
</evidence>
<dbReference type="InterPro" id="IPR007730">
    <property type="entry name" value="SPOR-like_dom"/>
</dbReference>